<dbReference type="EMBL" id="CP003322">
    <property type="protein sequence ID" value="AFC42572.1"/>
    <property type="molecule type" value="Genomic_DNA"/>
</dbReference>
<organism evidence="1 2">
    <name type="scientific">Mycobacterium intracellulare (strain ATCC 13950 / DSM 43223 / JCM 6384 / NCTC 13025 / 3600)</name>
    <dbReference type="NCBI Taxonomy" id="487521"/>
    <lineage>
        <taxon>Bacteria</taxon>
        <taxon>Bacillati</taxon>
        <taxon>Actinomycetota</taxon>
        <taxon>Actinomycetes</taxon>
        <taxon>Mycobacteriales</taxon>
        <taxon>Mycobacteriaceae</taxon>
        <taxon>Mycobacterium</taxon>
        <taxon>Mycobacterium avium complex (MAC)</taxon>
    </lineage>
</organism>
<dbReference type="KEGG" id="mia:OCU_13530"/>
<name>H8IIP1_MYCIA</name>
<reference evidence="1 2" key="1">
    <citation type="journal article" date="2012" name="J. Bacteriol.">
        <title>Complete genome sequence of Mycobacterium intracellulare strain ATCC 13950T.</title>
        <authorList>
            <person name="Kim B.J."/>
            <person name="Choi B.S."/>
            <person name="Lim J.S."/>
            <person name="Choi I.Y."/>
            <person name="Lee J.H."/>
            <person name="Chun J."/>
            <person name="Kook Y.H."/>
            <person name="Kim B.J."/>
        </authorList>
    </citation>
    <scope>NUCLEOTIDE SEQUENCE [LARGE SCALE GENOMIC DNA]</scope>
    <source>
        <strain evidence="2">ATCC 13950 / DSM 43223 / JCM 6384 / NCTC 13025 / 3600</strain>
    </source>
</reference>
<proteinExistence type="predicted"/>
<gene>
    <name evidence="1" type="ordered locus">OCU_13530</name>
</gene>
<protein>
    <submittedName>
        <fullName evidence="1">Uncharacterized protein</fullName>
    </submittedName>
</protein>
<dbReference type="AlphaFoldDB" id="H8IIP1"/>
<dbReference type="HOGENOM" id="CLU_2917669_0_0_11"/>
<evidence type="ECO:0000313" key="1">
    <source>
        <dbReference type="EMBL" id="AFC42572.1"/>
    </source>
</evidence>
<accession>H8IIP1</accession>
<evidence type="ECO:0000313" key="2">
    <source>
        <dbReference type="Proteomes" id="UP000008004"/>
    </source>
</evidence>
<dbReference type="Proteomes" id="UP000008004">
    <property type="component" value="Chromosome"/>
</dbReference>
<dbReference type="PATRIC" id="fig|487521.10.peg.1359"/>
<sequence>MPGAASGRLGQNNDIRLWHRGHGYRDVFVDNRFRLWVGDQPSSWSIARPLNEDNKIEELTV</sequence>